<evidence type="ECO:0000313" key="1">
    <source>
        <dbReference type="EMBL" id="PJG52605.1"/>
    </source>
</evidence>
<sequence>MPIKFLYKYFGPGSTANEINKVITREDGFFYLDGVKIIADTGPKAEIAEASASSRSRTTSS</sequence>
<organism evidence="1 2">
    <name type="scientific">Bradyrhizobium forestalis</name>
    <dbReference type="NCBI Taxonomy" id="1419263"/>
    <lineage>
        <taxon>Bacteria</taxon>
        <taxon>Pseudomonadati</taxon>
        <taxon>Pseudomonadota</taxon>
        <taxon>Alphaproteobacteria</taxon>
        <taxon>Hyphomicrobiales</taxon>
        <taxon>Nitrobacteraceae</taxon>
        <taxon>Bradyrhizobium</taxon>
    </lineage>
</organism>
<name>A0A2M8R464_9BRAD</name>
<dbReference type="AlphaFoldDB" id="A0A2M8R464"/>
<proteinExistence type="predicted"/>
<protein>
    <submittedName>
        <fullName evidence="1">Uncharacterized protein</fullName>
    </submittedName>
</protein>
<comment type="caution">
    <text evidence="1">The sequence shown here is derived from an EMBL/GenBank/DDBJ whole genome shotgun (WGS) entry which is preliminary data.</text>
</comment>
<reference evidence="1 2" key="1">
    <citation type="submission" date="2017-11" db="EMBL/GenBank/DDBJ databases">
        <title>Bradyrhizobium forestalis sp. nov., an efficient nitrogen-fixing bacterium isolated from nodules of forest legume species in the Amazon.</title>
        <authorList>
            <person name="Costa E.M."/>
            <person name="Guimaraes A."/>
            <person name="Carvalho T.S."/>
            <person name="Rodrigues T.L."/>
            <person name="Ribeiro P.R.A."/>
            <person name="Lebbe L."/>
            <person name="Willems A."/>
            <person name="Moreira F.M.S."/>
        </authorList>
    </citation>
    <scope>NUCLEOTIDE SEQUENCE [LARGE SCALE GENOMIC DNA]</scope>
    <source>
        <strain evidence="1 2">INPA54B</strain>
    </source>
</reference>
<dbReference type="OrthoDB" id="475207at2"/>
<dbReference type="Proteomes" id="UP000231194">
    <property type="component" value="Unassembled WGS sequence"/>
</dbReference>
<keyword evidence="2" id="KW-1185">Reference proteome</keyword>
<evidence type="ECO:0000313" key="2">
    <source>
        <dbReference type="Proteomes" id="UP000231194"/>
    </source>
</evidence>
<dbReference type="EMBL" id="PGVG01000023">
    <property type="protein sequence ID" value="PJG52605.1"/>
    <property type="molecule type" value="Genomic_DNA"/>
</dbReference>
<accession>A0A2M8R464</accession>
<dbReference type="RefSeq" id="WP_100234420.1">
    <property type="nucleotide sequence ID" value="NZ_PGVG01000023.1"/>
</dbReference>
<gene>
    <name evidence="1" type="ORF">CVM73_24645</name>
</gene>